<dbReference type="AlphaFoldDB" id="A0A9N9QK26"/>
<keyword evidence="1" id="KW-0812">Transmembrane</keyword>
<keyword evidence="3" id="KW-1185">Reference proteome</keyword>
<organism evidence="2 3">
    <name type="scientific">Ceutorhynchus assimilis</name>
    <name type="common">cabbage seed weevil</name>
    <dbReference type="NCBI Taxonomy" id="467358"/>
    <lineage>
        <taxon>Eukaryota</taxon>
        <taxon>Metazoa</taxon>
        <taxon>Ecdysozoa</taxon>
        <taxon>Arthropoda</taxon>
        <taxon>Hexapoda</taxon>
        <taxon>Insecta</taxon>
        <taxon>Pterygota</taxon>
        <taxon>Neoptera</taxon>
        <taxon>Endopterygota</taxon>
        <taxon>Coleoptera</taxon>
        <taxon>Polyphaga</taxon>
        <taxon>Cucujiformia</taxon>
        <taxon>Curculionidae</taxon>
        <taxon>Ceutorhynchinae</taxon>
        <taxon>Ceutorhynchus</taxon>
    </lineage>
</organism>
<protein>
    <submittedName>
        <fullName evidence="2">Uncharacterized protein</fullName>
    </submittedName>
</protein>
<accession>A0A9N9QK26</accession>
<evidence type="ECO:0000313" key="3">
    <source>
        <dbReference type="Proteomes" id="UP001152799"/>
    </source>
</evidence>
<evidence type="ECO:0000256" key="1">
    <source>
        <dbReference type="SAM" id="Phobius"/>
    </source>
</evidence>
<gene>
    <name evidence="2" type="ORF">CEUTPL_LOCUS2641</name>
</gene>
<keyword evidence="1" id="KW-1133">Transmembrane helix</keyword>
<proteinExistence type="predicted"/>
<evidence type="ECO:0000313" key="2">
    <source>
        <dbReference type="EMBL" id="CAG9761951.1"/>
    </source>
</evidence>
<keyword evidence="1" id="KW-0472">Membrane</keyword>
<feature type="transmembrane region" description="Helical" evidence="1">
    <location>
        <begin position="235"/>
        <end position="263"/>
    </location>
</feature>
<dbReference type="Proteomes" id="UP001152799">
    <property type="component" value="Chromosome 11"/>
</dbReference>
<feature type="transmembrane region" description="Helical" evidence="1">
    <location>
        <begin position="105"/>
        <end position="128"/>
    </location>
</feature>
<dbReference type="EMBL" id="OU892287">
    <property type="protein sequence ID" value="CAG9761951.1"/>
    <property type="molecule type" value="Genomic_DNA"/>
</dbReference>
<dbReference type="PANTHER" id="PTHR11683">
    <property type="entry name" value="MYELIN PROTEOLIPID"/>
    <property type="match status" value="1"/>
</dbReference>
<dbReference type="OrthoDB" id="9993736at2759"/>
<feature type="transmembrane region" description="Helical" evidence="1">
    <location>
        <begin position="149"/>
        <end position="181"/>
    </location>
</feature>
<reference evidence="2" key="1">
    <citation type="submission" date="2022-01" db="EMBL/GenBank/DDBJ databases">
        <authorList>
            <person name="King R."/>
        </authorList>
    </citation>
    <scope>NUCLEOTIDE SEQUENCE</scope>
</reference>
<sequence>MGNNYYREQNVPLNYMETNLDSAFSQSRESLQSVQTYLESVDEEKSCYEKCLTRIPYATLIATIMCALGVIIFCGTMYRGATLSVLMFSEVFSMQLFWVDAVKMTFVLIGACMGALGLMILTVGFLATGATRHKVYKGWGSRVSGRLSCAVFMGITYVLQMAWLLIFCCLVIVTFVFTIFWKMCENPRVASLNDSIDLTQFYFLFPAGTRQEHMKVEGESNIKAFCKDYVEKVEIMFILASVSAVMVILSLVHYLMCLAANYAHIRNQEKFLQFQDLQMLNDTDMLSAKDRF</sequence>
<dbReference type="GO" id="GO:0031175">
    <property type="term" value="P:neuron projection development"/>
    <property type="evidence" value="ECO:0007669"/>
    <property type="project" value="TreeGrafter"/>
</dbReference>
<dbReference type="InterPro" id="IPR001614">
    <property type="entry name" value="Myelin_PLP"/>
</dbReference>
<dbReference type="Pfam" id="PF01275">
    <property type="entry name" value="Myelin_PLP"/>
    <property type="match status" value="1"/>
</dbReference>
<name>A0A9N9QK26_9CUCU</name>
<feature type="transmembrane region" description="Helical" evidence="1">
    <location>
        <begin position="55"/>
        <end position="74"/>
    </location>
</feature>
<dbReference type="PANTHER" id="PTHR11683:SF12">
    <property type="entry name" value="M6, ISOFORM F"/>
    <property type="match status" value="1"/>
</dbReference>
<dbReference type="GO" id="GO:0005886">
    <property type="term" value="C:plasma membrane"/>
    <property type="evidence" value="ECO:0007669"/>
    <property type="project" value="TreeGrafter"/>
</dbReference>